<accession>A0ABW3LMK5</accession>
<keyword evidence="2" id="KW-1185">Reference proteome</keyword>
<organism evidence="1 2">
    <name type="scientific">Virgibacillus byunsanensis</name>
    <dbReference type="NCBI Taxonomy" id="570945"/>
    <lineage>
        <taxon>Bacteria</taxon>
        <taxon>Bacillati</taxon>
        <taxon>Bacillota</taxon>
        <taxon>Bacilli</taxon>
        <taxon>Bacillales</taxon>
        <taxon>Bacillaceae</taxon>
        <taxon>Virgibacillus</taxon>
    </lineage>
</organism>
<gene>
    <name evidence="1" type="ORF">ACFQ3N_12815</name>
</gene>
<dbReference type="Proteomes" id="UP001597040">
    <property type="component" value="Unassembled WGS sequence"/>
</dbReference>
<dbReference type="EMBL" id="JBHTKJ010000034">
    <property type="protein sequence ID" value="MFD1039267.1"/>
    <property type="molecule type" value="Genomic_DNA"/>
</dbReference>
<evidence type="ECO:0000313" key="2">
    <source>
        <dbReference type="Proteomes" id="UP001597040"/>
    </source>
</evidence>
<reference evidence="2" key="1">
    <citation type="journal article" date="2019" name="Int. J. Syst. Evol. Microbiol.">
        <title>The Global Catalogue of Microorganisms (GCM) 10K type strain sequencing project: providing services to taxonomists for standard genome sequencing and annotation.</title>
        <authorList>
            <consortium name="The Broad Institute Genomics Platform"/>
            <consortium name="The Broad Institute Genome Sequencing Center for Infectious Disease"/>
            <person name="Wu L."/>
            <person name="Ma J."/>
        </authorList>
    </citation>
    <scope>NUCLEOTIDE SEQUENCE [LARGE SCALE GENOMIC DNA]</scope>
    <source>
        <strain evidence="2">CCUG 56754</strain>
    </source>
</reference>
<proteinExistence type="predicted"/>
<protein>
    <submittedName>
        <fullName evidence="1">Uncharacterized protein</fullName>
    </submittedName>
</protein>
<dbReference type="RefSeq" id="WP_390362928.1">
    <property type="nucleotide sequence ID" value="NZ_JBHTKJ010000034.1"/>
</dbReference>
<comment type="caution">
    <text evidence="1">The sequence shown here is derived from an EMBL/GenBank/DDBJ whole genome shotgun (WGS) entry which is preliminary data.</text>
</comment>
<name>A0ABW3LMK5_9BACI</name>
<sequence>MEHFIVKNGEVVELTKEEFENLPGRHVSEIVKDMTPEELDRFKKERQEKFINPLMKHNIVELNKKKQD</sequence>
<evidence type="ECO:0000313" key="1">
    <source>
        <dbReference type="EMBL" id="MFD1039267.1"/>
    </source>
</evidence>